<feature type="region of interest" description="Disordered" evidence="1">
    <location>
        <begin position="38"/>
        <end position="58"/>
    </location>
</feature>
<proteinExistence type="predicted"/>
<dbReference type="AlphaFoldDB" id="B0D9A5"/>
<dbReference type="InParanoid" id="B0D9A5"/>
<name>B0D9A5_LACBS</name>
<dbReference type="KEGG" id="lbc:LACBIDRAFT_326634"/>
<reference evidence="2 3" key="1">
    <citation type="journal article" date="2008" name="Nature">
        <title>The genome of Laccaria bicolor provides insights into mycorrhizal symbiosis.</title>
        <authorList>
            <person name="Martin F."/>
            <person name="Aerts A."/>
            <person name="Ahren D."/>
            <person name="Brun A."/>
            <person name="Danchin E.G.J."/>
            <person name="Duchaussoy F."/>
            <person name="Gibon J."/>
            <person name="Kohler A."/>
            <person name="Lindquist E."/>
            <person name="Pereda V."/>
            <person name="Salamov A."/>
            <person name="Shapiro H.J."/>
            <person name="Wuyts J."/>
            <person name="Blaudez D."/>
            <person name="Buee M."/>
            <person name="Brokstein P."/>
            <person name="Canbaeck B."/>
            <person name="Cohen D."/>
            <person name="Courty P.E."/>
            <person name="Coutinho P.M."/>
            <person name="Delaruelle C."/>
            <person name="Detter J.C."/>
            <person name="Deveau A."/>
            <person name="DiFazio S."/>
            <person name="Duplessis S."/>
            <person name="Fraissinet-Tachet L."/>
            <person name="Lucic E."/>
            <person name="Frey-Klett P."/>
            <person name="Fourrey C."/>
            <person name="Feussner I."/>
            <person name="Gay G."/>
            <person name="Grimwood J."/>
            <person name="Hoegger P.J."/>
            <person name="Jain P."/>
            <person name="Kilaru S."/>
            <person name="Labbe J."/>
            <person name="Lin Y.C."/>
            <person name="Legue V."/>
            <person name="Le Tacon F."/>
            <person name="Marmeisse R."/>
            <person name="Melayah D."/>
            <person name="Montanini B."/>
            <person name="Muratet M."/>
            <person name="Nehls U."/>
            <person name="Niculita-Hirzel H."/>
            <person name="Oudot-Le Secq M.P."/>
            <person name="Peter M."/>
            <person name="Quesneville H."/>
            <person name="Rajashekar B."/>
            <person name="Reich M."/>
            <person name="Rouhier N."/>
            <person name="Schmutz J."/>
            <person name="Yin T."/>
            <person name="Chalot M."/>
            <person name="Henrissat B."/>
            <person name="Kuees U."/>
            <person name="Lucas S."/>
            <person name="Van de Peer Y."/>
            <person name="Podila G.K."/>
            <person name="Polle A."/>
            <person name="Pukkila P.J."/>
            <person name="Richardson P.M."/>
            <person name="Rouze P."/>
            <person name="Sanders I.R."/>
            <person name="Stajich J.E."/>
            <person name="Tunlid A."/>
            <person name="Tuskan G."/>
            <person name="Grigoriev I.V."/>
        </authorList>
    </citation>
    <scope>NUCLEOTIDE SEQUENCE [LARGE SCALE GENOMIC DNA]</scope>
    <source>
        <strain evidence="3">S238N-H82 / ATCC MYA-4686</strain>
    </source>
</reference>
<dbReference type="RefSeq" id="XP_001880527.1">
    <property type="nucleotide sequence ID" value="XM_001880492.1"/>
</dbReference>
<dbReference type="EMBL" id="DS547100">
    <property type="protein sequence ID" value="EDR09214.1"/>
    <property type="molecule type" value="Genomic_DNA"/>
</dbReference>
<organism evidence="3">
    <name type="scientific">Laccaria bicolor (strain S238N-H82 / ATCC MYA-4686)</name>
    <name type="common">Bicoloured deceiver</name>
    <name type="synonym">Laccaria laccata var. bicolor</name>
    <dbReference type="NCBI Taxonomy" id="486041"/>
    <lineage>
        <taxon>Eukaryota</taxon>
        <taxon>Fungi</taxon>
        <taxon>Dikarya</taxon>
        <taxon>Basidiomycota</taxon>
        <taxon>Agaricomycotina</taxon>
        <taxon>Agaricomycetes</taxon>
        <taxon>Agaricomycetidae</taxon>
        <taxon>Agaricales</taxon>
        <taxon>Agaricineae</taxon>
        <taxon>Hydnangiaceae</taxon>
        <taxon>Laccaria</taxon>
    </lineage>
</organism>
<gene>
    <name evidence="2" type="ORF">LACBIDRAFT_326634</name>
</gene>
<evidence type="ECO:0000313" key="2">
    <source>
        <dbReference type="EMBL" id="EDR09214.1"/>
    </source>
</evidence>
<evidence type="ECO:0000256" key="1">
    <source>
        <dbReference type="SAM" id="MobiDB-lite"/>
    </source>
</evidence>
<dbReference type="Proteomes" id="UP000001194">
    <property type="component" value="Unassembled WGS sequence"/>
</dbReference>
<evidence type="ECO:0000313" key="3">
    <source>
        <dbReference type="Proteomes" id="UP000001194"/>
    </source>
</evidence>
<feature type="region of interest" description="Disordered" evidence="1">
    <location>
        <begin position="87"/>
        <end position="135"/>
    </location>
</feature>
<dbReference type="HOGENOM" id="CLU_1886111_0_0_1"/>
<sequence length="135" mass="15600">MPGATLPTATWQPNDRRRDFVVHCSVLIITPRHVCHDVTTSPQPHHRDTPRQPHHNHVTTTYHDHVTTMYHDHVTTTYHDTSALCHVTQPPPLQTTTAAQQTNNDQHTPWRQSHERARPPHSQRRGNYGTHTDDE</sequence>
<dbReference type="GeneID" id="6075780"/>
<accession>B0D9A5</accession>
<protein>
    <submittedName>
        <fullName evidence="2">Predicted protein</fullName>
    </submittedName>
</protein>
<keyword evidence="3" id="KW-1185">Reference proteome</keyword>